<dbReference type="EMBL" id="HBEK01005799">
    <property type="protein sequence ID" value="CAD8393252.1"/>
    <property type="molecule type" value="Transcribed_RNA"/>
</dbReference>
<reference evidence="2" key="1">
    <citation type="submission" date="2021-01" db="EMBL/GenBank/DDBJ databases">
        <authorList>
            <person name="Corre E."/>
            <person name="Pelletier E."/>
            <person name="Niang G."/>
            <person name="Scheremetjew M."/>
            <person name="Finn R."/>
            <person name="Kale V."/>
            <person name="Holt S."/>
            <person name="Cochrane G."/>
            <person name="Meng A."/>
            <person name="Brown T."/>
            <person name="Cohen L."/>
        </authorList>
    </citation>
    <scope>NUCLEOTIDE SEQUENCE</scope>
    <source>
        <strain evidence="2">UTEX LB 2760</strain>
    </source>
</reference>
<dbReference type="AlphaFoldDB" id="A0A7S0BHD4"/>
<evidence type="ECO:0000256" key="1">
    <source>
        <dbReference type="SAM" id="MobiDB-lite"/>
    </source>
</evidence>
<organism evidence="2">
    <name type="scientific">Rhodosorus marinus</name>
    <dbReference type="NCBI Taxonomy" id="101924"/>
    <lineage>
        <taxon>Eukaryota</taxon>
        <taxon>Rhodophyta</taxon>
        <taxon>Stylonematophyceae</taxon>
        <taxon>Stylonematales</taxon>
        <taxon>Stylonemataceae</taxon>
        <taxon>Rhodosorus</taxon>
    </lineage>
</organism>
<feature type="region of interest" description="Disordered" evidence="1">
    <location>
        <begin position="66"/>
        <end position="117"/>
    </location>
</feature>
<protein>
    <submittedName>
        <fullName evidence="2">Uncharacterized protein</fullName>
    </submittedName>
</protein>
<evidence type="ECO:0000313" key="2">
    <source>
        <dbReference type="EMBL" id="CAD8393252.1"/>
    </source>
</evidence>
<name>A0A7S0BHD4_9RHOD</name>
<feature type="compositionally biased region" description="Basic and acidic residues" evidence="1">
    <location>
        <begin position="77"/>
        <end position="105"/>
    </location>
</feature>
<sequence>MADLYLAFVGLEAHKVGGVRRGVSVCRKKVVVIAAADGGDEKGKDVHDIPESGRDWNAEWARFKEKGASPAPTPLDETLREPLKTSSRYQRDKAMREKKALENSKKKVSRPSTMRQQLSQQKGFMNLPPWRVLQKDWRFWIAVILILSLSTSLLNSLGSSTTPVTGGYL</sequence>
<gene>
    <name evidence="2" type="ORF">RMAR0315_LOCUS3237</name>
</gene>
<accession>A0A7S0BHD4</accession>
<proteinExistence type="predicted"/>